<keyword evidence="10" id="KW-1185">Reference proteome</keyword>
<evidence type="ECO:0000313" key="9">
    <source>
        <dbReference type="EMBL" id="MBB3955011.1"/>
    </source>
</evidence>
<dbReference type="CDD" id="cd16321">
    <property type="entry name" value="MraZ_C"/>
    <property type="match status" value="1"/>
</dbReference>
<dbReference type="Gene3D" id="3.40.1550.20">
    <property type="entry name" value="Transcriptional regulator MraZ domain"/>
    <property type="match status" value="1"/>
</dbReference>
<keyword evidence="5 7" id="KW-0238">DNA-binding</keyword>
<keyword evidence="3" id="KW-0677">Repeat</keyword>
<dbReference type="PROSITE" id="PS51740">
    <property type="entry name" value="SPOVT_ABRB"/>
    <property type="match status" value="1"/>
</dbReference>
<dbReference type="InterPro" id="IPR037914">
    <property type="entry name" value="SpoVT-AbrB_sf"/>
</dbReference>
<dbReference type="InterPro" id="IPR003444">
    <property type="entry name" value="MraZ"/>
</dbReference>
<dbReference type="Proteomes" id="UP000548867">
    <property type="component" value="Unassembled WGS sequence"/>
</dbReference>
<accession>A0A7W6CL87</accession>
<dbReference type="InterPro" id="IPR038619">
    <property type="entry name" value="MraZ_sf"/>
</dbReference>
<dbReference type="InterPro" id="IPR020603">
    <property type="entry name" value="MraZ_dom"/>
</dbReference>
<evidence type="ECO:0000256" key="3">
    <source>
        <dbReference type="ARBA" id="ARBA00022737"/>
    </source>
</evidence>
<gene>
    <name evidence="9" type="ORF">GGR38_001960</name>
</gene>
<dbReference type="GO" id="GO:0000976">
    <property type="term" value="F:transcription cis-regulatory region binding"/>
    <property type="evidence" value="ECO:0007669"/>
    <property type="project" value="TreeGrafter"/>
</dbReference>
<comment type="caution">
    <text evidence="9">The sequence shown here is derived from an EMBL/GenBank/DDBJ whole genome shotgun (WGS) entry which is preliminary data.</text>
</comment>
<keyword evidence="4" id="KW-0805">Transcription regulation</keyword>
<dbReference type="GO" id="GO:0003700">
    <property type="term" value="F:DNA-binding transcription factor activity"/>
    <property type="evidence" value="ECO:0007669"/>
    <property type="project" value="InterPro"/>
</dbReference>
<keyword evidence="6" id="KW-0804">Transcription</keyword>
<dbReference type="EMBL" id="JACIDX010000006">
    <property type="protein sequence ID" value="MBB3955011.1"/>
    <property type="molecule type" value="Genomic_DNA"/>
</dbReference>
<evidence type="ECO:0000256" key="6">
    <source>
        <dbReference type="ARBA" id="ARBA00023163"/>
    </source>
</evidence>
<protein>
    <recommendedName>
        <fullName evidence="1">Transcriptional regulator MraZ</fullName>
    </recommendedName>
</protein>
<feature type="domain" description="SpoVT-AbrB" evidence="8">
    <location>
        <begin position="97"/>
        <end position="140"/>
    </location>
</feature>
<evidence type="ECO:0000256" key="5">
    <source>
        <dbReference type="ARBA" id="ARBA00023125"/>
    </source>
</evidence>
<evidence type="ECO:0000256" key="4">
    <source>
        <dbReference type="ARBA" id="ARBA00023015"/>
    </source>
</evidence>
<evidence type="ECO:0000256" key="7">
    <source>
        <dbReference type="PROSITE-ProRule" id="PRU01076"/>
    </source>
</evidence>
<dbReference type="PANTHER" id="PTHR34701">
    <property type="entry name" value="TRANSCRIPTIONAL REGULATOR MRAZ"/>
    <property type="match status" value="1"/>
</dbReference>
<proteinExistence type="predicted"/>
<dbReference type="Pfam" id="PF02381">
    <property type="entry name" value="MraZ"/>
    <property type="match status" value="1"/>
</dbReference>
<evidence type="ECO:0000259" key="8">
    <source>
        <dbReference type="PROSITE" id="PS51740"/>
    </source>
</evidence>
<sequence length="169" mass="18512">MGGVTGFPVIYMGQGFSPKGDKERFVLPADIRKIVAEASDNINEMLVARHEEWPCLFACGTSYRNQLAEEIRVKHAADVAAGRPSTRARDALVFGNLTRVAFDNSGRFILPAHMRAQATITDGLYIHGTMDYFTLWSPEVLMAMAGDEWIGPKASCESYLAAAGGRARK</sequence>
<dbReference type="InterPro" id="IPR007159">
    <property type="entry name" value="SpoVT-AbrB_dom"/>
</dbReference>
<keyword evidence="2" id="KW-0963">Cytoplasm</keyword>
<name>A0A7W6CL87_9SPHN</name>
<organism evidence="9 10">
    <name type="scientific">Novosphingobium sediminicola</name>
    <dbReference type="NCBI Taxonomy" id="563162"/>
    <lineage>
        <taxon>Bacteria</taxon>
        <taxon>Pseudomonadati</taxon>
        <taxon>Pseudomonadota</taxon>
        <taxon>Alphaproteobacteria</taxon>
        <taxon>Sphingomonadales</taxon>
        <taxon>Sphingomonadaceae</taxon>
        <taxon>Novosphingobium</taxon>
    </lineage>
</organism>
<dbReference type="SUPFAM" id="SSF89447">
    <property type="entry name" value="AbrB/MazE/MraZ-like"/>
    <property type="match status" value="1"/>
</dbReference>
<dbReference type="InterPro" id="IPR035644">
    <property type="entry name" value="MraZ_C"/>
</dbReference>
<reference evidence="9 10" key="1">
    <citation type="submission" date="2020-08" db="EMBL/GenBank/DDBJ databases">
        <title>Genomic Encyclopedia of Type Strains, Phase IV (KMG-IV): sequencing the most valuable type-strain genomes for metagenomic binning, comparative biology and taxonomic classification.</title>
        <authorList>
            <person name="Goeker M."/>
        </authorList>
    </citation>
    <scope>NUCLEOTIDE SEQUENCE [LARGE SCALE GENOMIC DNA]</scope>
    <source>
        <strain evidence="9 10">DSM 27057</strain>
    </source>
</reference>
<dbReference type="AlphaFoldDB" id="A0A7W6CL87"/>
<evidence type="ECO:0000256" key="2">
    <source>
        <dbReference type="ARBA" id="ARBA00022490"/>
    </source>
</evidence>
<dbReference type="GO" id="GO:2000143">
    <property type="term" value="P:negative regulation of DNA-templated transcription initiation"/>
    <property type="evidence" value="ECO:0007669"/>
    <property type="project" value="TreeGrafter"/>
</dbReference>
<evidence type="ECO:0000256" key="1">
    <source>
        <dbReference type="ARBA" id="ARBA00013860"/>
    </source>
</evidence>
<evidence type="ECO:0000313" key="10">
    <source>
        <dbReference type="Proteomes" id="UP000548867"/>
    </source>
</evidence>
<dbReference type="PANTHER" id="PTHR34701:SF1">
    <property type="entry name" value="TRANSCRIPTIONAL REGULATOR MRAZ"/>
    <property type="match status" value="1"/>
</dbReference>